<reference evidence="2 3" key="1">
    <citation type="journal article" date="2011" name="J. Bacteriol.">
        <title>Draft genome sequence of Caloramator australicus strain RC3T, a thermoanaerobe from the Great Artesian Basin of Australia.</title>
        <authorList>
            <person name="Ogg C.D."/>
            <person name="Patel B.K.C."/>
        </authorList>
    </citation>
    <scope>NUCLEOTIDE SEQUENCE [LARGE SCALE GENOMIC DNA]</scope>
    <source>
        <strain evidence="2 3">RC3</strain>
    </source>
</reference>
<dbReference type="STRING" id="857293.CAAU_2510"/>
<dbReference type="PANTHER" id="PTHR34297">
    <property type="entry name" value="HYPOTHETICAL CYTOSOLIC PROTEIN-RELATED"/>
    <property type="match status" value="1"/>
</dbReference>
<gene>
    <name evidence="2" type="ORF">CAAU_2510</name>
</gene>
<dbReference type="InterPro" id="IPR005531">
    <property type="entry name" value="Asp23"/>
</dbReference>
<accession>I7LI67</accession>
<name>I7LI67_9CLOT</name>
<protein>
    <submittedName>
        <fullName evidence="2">Alkaline shock protein</fullName>
    </submittedName>
</protein>
<evidence type="ECO:0000313" key="3">
    <source>
        <dbReference type="Proteomes" id="UP000007652"/>
    </source>
</evidence>
<evidence type="ECO:0000256" key="1">
    <source>
        <dbReference type="ARBA" id="ARBA00005721"/>
    </source>
</evidence>
<comment type="similarity">
    <text evidence="1">Belongs to the asp23 family.</text>
</comment>
<sequence length="128" mass="13939">METEINVNEMGQVKIAPEVISLIASMAVSEVQGVSDLTAGFTGDMLEKVGVKSPGKGIKVQLGENEVLIDVYLIVEYGVVIPELAKEVQRKVKLSVETMTGINVTQVNVHIQGVNFQKEVKDDDKLKK</sequence>
<comment type="caution">
    <text evidence="2">The sequence shown here is derived from an EMBL/GenBank/DDBJ whole genome shotgun (WGS) entry which is preliminary data.</text>
</comment>
<dbReference type="PANTHER" id="PTHR34297:SF1">
    <property type="entry name" value="ASP23_GLS24 FAMILY ENVELOPE STRESS RESPONSE PROTEIN"/>
    <property type="match status" value="1"/>
</dbReference>
<dbReference type="EMBL" id="CAKP01000138">
    <property type="protein sequence ID" value="CCJ34593.1"/>
    <property type="molecule type" value="Genomic_DNA"/>
</dbReference>
<organism evidence="2 3">
    <name type="scientific">Caloramator australicus RC3</name>
    <dbReference type="NCBI Taxonomy" id="857293"/>
    <lineage>
        <taxon>Bacteria</taxon>
        <taxon>Bacillati</taxon>
        <taxon>Bacillota</taxon>
        <taxon>Clostridia</taxon>
        <taxon>Eubacteriales</taxon>
        <taxon>Clostridiaceae</taxon>
        <taxon>Caloramator</taxon>
    </lineage>
</organism>
<dbReference type="OrthoDB" id="9793465at2"/>
<dbReference type="Pfam" id="PF03780">
    <property type="entry name" value="Asp23"/>
    <property type="match status" value="1"/>
</dbReference>
<evidence type="ECO:0000313" key="2">
    <source>
        <dbReference type="EMBL" id="CCJ34593.1"/>
    </source>
</evidence>
<dbReference type="eggNOG" id="COG1302">
    <property type="taxonomic scope" value="Bacteria"/>
</dbReference>
<keyword evidence="3" id="KW-1185">Reference proteome</keyword>
<proteinExistence type="inferred from homology"/>
<dbReference type="Proteomes" id="UP000007652">
    <property type="component" value="Unassembled WGS sequence"/>
</dbReference>
<dbReference type="AlphaFoldDB" id="I7LI67"/>
<dbReference type="RefSeq" id="WP_008909836.1">
    <property type="nucleotide sequence ID" value="NZ_CAKP01000138.1"/>
</dbReference>